<dbReference type="GO" id="GO:0046872">
    <property type="term" value="F:metal ion binding"/>
    <property type="evidence" value="ECO:0007669"/>
    <property type="project" value="UniProtKB-KW"/>
</dbReference>
<feature type="active site" evidence="4">
    <location>
        <position position="139"/>
    </location>
</feature>
<dbReference type="AlphaFoldDB" id="A0A0S7BPS4"/>
<organism evidence="5">
    <name type="scientific">Lentimicrobium saccharophilum</name>
    <dbReference type="NCBI Taxonomy" id="1678841"/>
    <lineage>
        <taxon>Bacteria</taxon>
        <taxon>Pseudomonadati</taxon>
        <taxon>Bacteroidota</taxon>
        <taxon>Bacteroidia</taxon>
        <taxon>Bacteroidales</taxon>
        <taxon>Lentimicrobiaceae</taxon>
        <taxon>Lentimicrobium</taxon>
    </lineage>
</organism>
<dbReference type="InterPro" id="IPR036821">
    <property type="entry name" value="Peptide_deformylase_sf"/>
</dbReference>
<comment type="similarity">
    <text evidence="1 4">Belongs to the polypeptide deformylase family.</text>
</comment>
<dbReference type="PATRIC" id="fig|1678841.3.peg.773"/>
<dbReference type="SUPFAM" id="SSF56420">
    <property type="entry name" value="Peptide deformylase"/>
    <property type="match status" value="1"/>
</dbReference>
<dbReference type="PANTHER" id="PTHR10458">
    <property type="entry name" value="PEPTIDE DEFORMYLASE"/>
    <property type="match status" value="1"/>
</dbReference>
<dbReference type="PANTHER" id="PTHR10458:SF22">
    <property type="entry name" value="PEPTIDE DEFORMYLASE"/>
    <property type="match status" value="1"/>
</dbReference>
<dbReference type="PRINTS" id="PR01576">
    <property type="entry name" value="PDEFORMYLASE"/>
</dbReference>
<dbReference type="GO" id="GO:0006412">
    <property type="term" value="P:translation"/>
    <property type="evidence" value="ECO:0007669"/>
    <property type="project" value="UniProtKB-UniRule"/>
</dbReference>
<keyword evidence="2 4" id="KW-0479">Metal-binding</keyword>
<dbReference type="NCBIfam" id="TIGR00079">
    <property type="entry name" value="pept_deformyl"/>
    <property type="match status" value="1"/>
</dbReference>
<comment type="function">
    <text evidence="4">Removes the formyl group from the N-terminal Met of newly synthesized proteins. Requires at least a dipeptide for an efficient rate of reaction. N-terminal L-methionine is a prerequisite for activity but the enzyme has broad specificity at other positions.</text>
</comment>
<dbReference type="CDD" id="cd00487">
    <property type="entry name" value="Pep_deformylase"/>
    <property type="match status" value="1"/>
</dbReference>
<reference evidence="5" key="1">
    <citation type="journal article" date="2015" name="Genome Announc.">
        <title>Draft Genome Sequence of Bacteroidales Strain TBC1, a Novel Isolate from a Methanogenic Wastewater Treatment System.</title>
        <authorList>
            <person name="Tourlousse D.M."/>
            <person name="Matsuura N."/>
            <person name="Sun L."/>
            <person name="Toyonaga M."/>
            <person name="Kuroda K."/>
            <person name="Ohashi A."/>
            <person name="Cruz R."/>
            <person name="Yamaguchi T."/>
            <person name="Sekiguchi Y."/>
        </authorList>
    </citation>
    <scope>NUCLEOTIDE SEQUENCE [LARGE SCALE GENOMIC DNA]</scope>
    <source>
        <strain evidence="5">TBC1</strain>
    </source>
</reference>
<comment type="cofactor">
    <cofactor evidence="4">
        <name>Fe(2+)</name>
        <dbReference type="ChEBI" id="CHEBI:29033"/>
    </cofactor>
    <text evidence="4">Binds 1 Fe(2+) ion.</text>
</comment>
<dbReference type="EMBL" id="DF968182">
    <property type="protein sequence ID" value="GAP42554.1"/>
    <property type="molecule type" value="Genomic_DNA"/>
</dbReference>
<dbReference type="GO" id="GO:0042586">
    <property type="term" value="F:peptide deformylase activity"/>
    <property type="evidence" value="ECO:0007669"/>
    <property type="project" value="UniProtKB-UniRule"/>
</dbReference>
<evidence type="ECO:0000313" key="6">
    <source>
        <dbReference type="Proteomes" id="UP000053091"/>
    </source>
</evidence>
<accession>A0A0S7BPS4</accession>
<dbReference type="PIRSF" id="PIRSF004749">
    <property type="entry name" value="Pep_def"/>
    <property type="match status" value="1"/>
</dbReference>
<name>A0A0S7BPS4_9BACT</name>
<evidence type="ECO:0000313" key="5">
    <source>
        <dbReference type="EMBL" id="GAP42554.1"/>
    </source>
</evidence>
<evidence type="ECO:0000256" key="2">
    <source>
        <dbReference type="ARBA" id="ARBA00022723"/>
    </source>
</evidence>
<sequence>MPIVAYGHPTLRKKAVDIDKDYPGLQQFIADMFETMYASNGVGLAAPQVNRSIRLFVIDATPYAEDFPGETNLKRVFINPRIIEEKGEEWSFNEGCLSIPEIREDVLRKTELHMQYYDEHFNYHDEVISGVLARVMQHEYDHLEGILFVDRINPLRRIMLKRKLTDITKGLVKTDYRMIFPLAKKK</sequence>
<dbReference type="Gene3D" id="3.90.45.10">
    <property type="entry name" value="Peptide deformylase"/>
    <property type="match status" value="1"/>
</dbReference>
<dbReference type="InterPro" id="IPR023635">
    <property type="entry name" value="Peptide_deformylase"/>
</dbReference>
<protein>
    <recommendedName>
        <fullName evidence="4">Peptide deformylase</fullName>
        <shortName evidence="4">PDF</shortName>
        <ecNumber evidence="4">3.5.1.88</ecNumber>
    </recommendedName>
    <alternativeName>
        <fullName evidence="4">Polypeptide deformylase</fullName>
    </alternativeName>
</protein>
<keyword evidence="6" id="KW-1185">Reference proteome</keyword>
<evidence type="ECO:0000256" key="4">
    <source>
        <dbReference type="HAMAP-Rule" id="MF_00163"/>
    </source>
</evidence>
<evidence type="ECO:0000256" key="3">
    <source>
        <dbReference type="ARBA" id="ARBA00022801"/>
    </source>
</evidence>
<feature type="binding site" evidence="4">
    <location>
        <position position="96"/>
    </location>
    <ligand>
        <name>Fe cation</name>
        <dbReference type="ChEBI" id="CHEBI:24875"/>
    </ligand>
</feature>
<gene>
    <name evidence="4" type="primary">def</name>
    <name evidence="5" type="ORF">TBC1_11685</name>
</gene>
<dbReference type="Pfam" id="PF01327">
    <property type="entry name" value="Pep_deformylase"/>
    <property type="match status" value="1"/>
</dbReference>
<keyword evidence="3 4" id="KW-0378">Hydrolase</keyword>
<dbReference type="Proteomes" id="UP000053091">
    <property type="component" value="Unassembled WGS sequence"/>
</dbReference>
<dbReference type="NCBIfam" id="NF001159">
    <property type="entry name" value="PRK00150.1-3"/>
    <property type="match status" value="1"/>
</dbReference>
<comment type="catalytic activity">
    <reaction evidence="4">
        <text>N-terminal N-formyl-L-methionyl-[peptide] + H2O = N-terminal L-methionyl-[peptide] + formate</text>
        <dbReference type="Rhea" id="RHEA:24420"/>
        <dbReference type="Rhea" id="RHEA-COMP:10639"/>
        <dbReference type="Rhea" id="RHEA-COMP:10640"/>
        <dbReference type="ChEBI" id="CHEBI:15377"/>
        <dbReference type="ChEBI" id="CHEBI:15740"/>
        <dbReference type="ChEBI" id="CHEBI:49298"/>
        <dbReference type="ChEBI" id="CHEBI:64731"/>
        <dbReference type="EC" id="3.5.1.88"/>
    </reaction>
</comment>
<dbReference type="HAMAP" id="MF_00163">
    <property type="entry name" value="Pep_deformylase"/>
    <property type="match status" value="1"/>
</dbReference>
<feature type="binding site" evidence="4">
    <location>
        <position position="138"/>
    </location>
    <ligand>
        <name>Fe cation</name>
        <dbReference type="ChEBI" id="CHEBI:24875"/>
    </ligand>
</feature>
<dbReference type="EC" id="3.5.1.88" evidence="4"/>
<dbReference type="STRING" id="1678841.TBC1_11685"/>
<evidence type="ECO:0000256" key="1">
    <source>
        <dbReference type="ARBA" id="ARBA00010759"/>
    </source>
</evidence>
<keyword evidence="4" id="KW-0648">Protein biosynthesis</keyword>
<proteinExistence type="inferred from homology"/>
<feature type="binding site" evidence="4">
    <location>
        <position position="142"/>
    </location>
    <ligand>
        <name>Fe cation</name>
        <dbReference type="ChEBI" id="CHEBI:24875"/>
    </ligand>
</feature>
<keyword evidence="4" id="KW-0408">Iron</keyword>